<evidence type="ECO:0000313" key="3">
    <source>
        <dbReference type="Proteomes" id="UP000268162"/>
    </source>
</evidence>
<accession>A0A4P9ZJA3</accession>
<keyword evidence="3" id="KW-1185">Reference proteome</keyword>
<protein>
    <submittedName>
        <fullName evidence="2">Uncharacterized protein</fullName>
    </submittedName>
</protein>
<proteinExistence type="predicted"/>
<feature type="compositionally biased region" description="Low complexity" evidence="1">
    <location>
        <begin position="244"/>
        <end position="259"/>
    </location>
</feature>
<feature type="compositionally biased region" description="Pro residues" evidence="1">
    <location>
        <begin position="61"/>
        <end position="81"/>
    </location>
</feature>
<organism evidence="2 3">
    <name type="scientific">Dimargaris cristalligena</name>
    <dbReference type="NCBI Taxonomy" id="215637"/>
    <lineage>
        <taxon>Eukaryota</taxon>
        <taxon>Fungi</taxon>
        <taxon>Fungi incertae sedis</taxon>
        <taxon>Zoopagomycota</taxon>
        <taxon>Kickxellomycotina</taxon>
        <taxon>Dimargaritomycetes</taxon>
        <taxon>Dimargaritales</taxon>
        <taxon>Dimargaritaceae</taxon>
        <taxon>Dimargaris</taxon>
    </lineage>
</organism>
<dbReference type="AlphaFoldDB" id="A0A4P9ZJA3"/>
<dbReference type="EMBL" id="ML004042">
    <property type="protein sequence ID" value="RKP33316.1"/>
    <property type="molecule type" value="Genomic_DNA"/>
</dbReference>
<gene>
    <name evidence="2" type="ORF">BJ085DRAFT_33252</name>
</gene>
<evidence type="ECO:0000256" key="1">
    <source>
        <dbReference type="SAM" id="MobiDB-lite"/>
    </source>
</evidence>
<reference evidence="3" key="1">
    <citation type="journal article" date="2018" name="Nat. Microbiol.">
        <title>Leveraging single-cell genomics to expand the fungal tree of life.</title>
        <authorList>
            <person name="Ahrendt S.R."/>
            <person name="Quandt C.A."/>
            <person name="Ciobanu D."/>
            <person name="Clum A."/>
            <person name="Salamov A."/>
            <person name="Andreopoulos B."/>
            <person name="Cheng J.F."/>
            <person name="Woyke T."/>
            <person name="Pelin A."/>
            <person name="Henrissat B."/>
            <person name="Reynolds N.K."/>
            <person name="Benny G.L."/>
            <person name="Smith M.E."/>
            <person name="James T.Y."/>
            <person name="Grigoriev I.V."/>
        </authorList>
    </citation>
    <scope>NUCLEOTIDE SEQUENCE [LARGE SCALE GENOMIC DNA]</scope>
    <source>
        <strain evidence="3">RSA 468</strain>
    </source>
</reference>
<feature type="region of interest" description="Disordered" evidence="1">
    <location>
        <begin position="211"/>
        <end position="357"/>
    </location>
</feature>
<name>A0A4P9ZJA3_9FUNG</name>
<feature type="compositionally biased region" description="Basic residues" evidence="1">
    <location>
        <begin position="1"/>
        <end position="10"/>
    </location>
</feature>
<feature type="compositionally biased region" description="Acidic residues" evidence="1">
    <location>
        <begin position="315"/>
        <end position="325"/>
    </location>
</feature>
<evidence type="ECO:0000313" key="2">
    <source>
        <dbReference type="EMBL" id="RKP33316.1"/>
    </source>
</evidence>
<feature type="region of interest" description="Disordered" evidence="1">
    <location>
        <begin position="1"/>
        <end position="112"/>
    </location>
</feature>
<sequence>MSRRKSKRAGKAGLATPKTVQAPSSTKHIEGVTKPRKLRFSLPGPDSETLLTTAGLTKPVDPTPLPEEPAPESPSRPPASPEAPSTADHSPIPAPTIVRPFSNTKAADHTEEDRIQKAMNAAAAADDGGDSEAYATDQEPFEALCEDPAMISRTPRHHEALTGAGGIPFNFDFSAPRFRDFTKGTPGPANMADLWFDRRLATPYTVTARLTRSQTASDRAADPAVQPPSPVATPLGGSLVTNTAESPESPLAASSYAASDAGTESVHWSDTEGPASEAEADAGFFGGGSDEDSDDAGSVAEMLFDDYDTTTAINDLDENDNESATEDCSLKQAPVKSTPKPTVPRSVRSPGYARGCS</sequence>
<dbReference type="Proteomes" id="UP000268162">
    <property type="component" value="Unassembled WGS sequence"/>
</dbReference>